<dbReference type="EMBL" id="JBEVCJ010000028">
    <property type="protein sequence ID" value="MET1256826.1"/>
    <property type="molecule type" value="Genomic_DNA"/>
</dbReference>
<dbReference type="Gene3D" id="2.40.170.20">
    <property type="entry name" value="TonB-dependent receptor, beta-barrel domain"/>
    <property type="match status" value="2"/>
</dbReference>
<dbReference type="InterPro" id="IPR036942">
    <property type="entry name" value="Beta-barrel_TonB_sf"/>
</dbReference>
<evidence type="ECO:0000256" key="7">
    <source>
        <dbReference type="SAM" id="SignalP"/>
    </source>
</evidence>
<dbReference type="InterPro" id="IPR013784">
    <property type="entry name" value="Carb-bd-like_fold"/>
</dbReference>
<proteinExistence type="predicted"/>
<evidence type="ECO:0000259" key="8">
    <source>
        <dbReference type="Pfam" id="PF25183"/>
    </source>
</evidence>
<comment type="caution">
    <text evidence="9">The sequence shown here is derived from an EMBL/GenBank/DDBJ whole genome shotgun (WGS) entry which is preliminary data.</text>
</comment>
<dbReference type="PANTHER" id="PTHR30069:SF46">
    <property type="entry name" value="OAR PROTEIN"/>
    <property type="match status" value="1"/>
</dbReference>
<gene>
    <name evidence="9" type="ORF">ABVT43_16915</name>
</gene>
<evidence type="ECO:0000256" key="1">
    <source>
        <dbReference type="ARBA" id="ARBA00004571"/>
    </source>
</evidence>
<evidence type="ECO:0000256" key="3">
    <source>
        <dbReference type="ARBA" id="ARBA00022452"/>
    </source>
</evidence>
<evidence type="ECO:0000256" key="6">
    <source>
        <dbReference type="ARBA" id="ARBA00023237"/>
    </source>
</evidence>
<dbReference type="Gene3D" id="2.60.40.1120">
    <property type="entry name" value="Carboxypeptidase-like, regulatory domain"/>
    <property type="match status" value="1"/>
</dbReference>
<evidence type="ECO:0000313" key="10">
    <source>
        <dbReference type="Proteomes" id="UP001548189"/>
    </source>
</evidence>
<accession>A0ABV2BY31</accession>
<keyword evidence="2" id="KW-0813">Transport</keyword>
<feature type="signal peptide" evidence="7">
    <location>
        <begin position="1"/>
        <end position="27"/>
    </location>
</feature>
<evidence type="ECO:0000256" key="5">
    <source>
        <dbReference type="ARBA" id="ARBA00023136"/>
    </source>
</evidence>
<dbReference type="Pfam" id="PF25183">
    <property type="entry name" value="OMP_b-brl_4"/>
    <property type="match status" value="2"/>
</dbReference>
<evidence type="ECO:0000256" key="2">
    <source>
        <dbReference type="ARBA" id="ARBA00022448"/>
    </source>
</evidence>
<dbReference type="PANTHER" id="PTHR30069">
    <property type="entry name" value="TONB-DEPENDENT OUTER MEMBRANE RECEPTOR"/>
    <property type="match status" value="1"/>
</dbReference>
<keyword evidence="6" id="KW-0998">Cell outer membrane</keyword>
<dbReference type="InterPro" id="IPR010917">
    <property type="entry name" value="TonB_rcpt_CS"/>
</dbReference>
<sequence>MIINNKGFRRSLIAAAIAASFMSGVQAANNTSNIVGTIITNTGSDYSISVKDVNTGRTRTIAIDADGSYRFSALPVGEYEIVVTNAQGDVVAKETKRLGLGSNTIADFDLTENDNSQVIQIVGSRVAGVDTTSMDSGLVVSEVQIDLMPVARNATAVQMLAAGTITGDSKFGVEGGNGYVSFGGSSIGENSCYINGVEVTNTRQGIGCGSVPFEFYKEFQVKTGGYSAQFGRTTGGLLNAVTKSGGSEWEFAATMDWTPEYKDNNNRSYALNNSRDVFNDTSQNERSSLDYTLSASGPLIDDSLFVYAIVNPRDTSNTFAYTPNRVRFNPVDQLRTIEASGGDNLFWGLKLDWYMHQNHSLSYFGYSDRVDALDARYAYDPDSGEVGDLIGTFDRKRGGELHSFNYTGYVTDNLTVSAIYAEIDTEYTSQPTVIDCPIISETRTNPAVDASDYKCGAGGNIGDDYDNNEQIRLDLEYSLGDHLLRAGYDYQDRQSRRTSEYVGGHTYTYITLAPNASIQGTNGEIYTNISQDPIDYVSDRIFVGGGDFGSELTAYYVEDQWQVTDDLTLTLGARKDSFVNTGTTGVNFVDLETDWAPRLGFSWDVNGDGESKLYGTFGRYYLPVPNNTNYRAAAGVSDKTTYYTFTGIDTNDGSPTGLTPINGDLAASTAVNSLPVAPSVATFQSEEAEPFFKEEFILGYERQLDEGLIGSVRYVNRDVGSALDDYCGPYASPGSCTLVNPGKAGTWSRDTDGDALPDPGSRRTYTAAEIGLPKPKISYESLQFEIKNSSDKLNWTFVYTWSRSIGNFEGALKSDINQPDAGLTQDWDFPALMDGAYGYLPNDRRHSFKFFGSYSFTDNLNVGWNSSLTSGRPLSTFGQGYPDTSADVYGSYGDTFYLFTNQCPDTNNNGKCEQPEKIYIKTPRGTAGRTPWLFSLDVSLNYDFELSGVDMRASFDVYNILDVQEVTSQNEHYEARGSEGQINQWYGAAYTWQAPRSYGISLEARF</sequence>
<keyword evidence="4" id="KW-0812">Transmembrane</keyword>
<dbReference type="InterPro" id="IPR057601">
    <property type="entry name" value="Oar-like_b-barrel"/>
</dbReference>
<keyword evidence="7" id="KW-0732">Signal</keyword>
<dbReference type="Proteomes" id="UP001548189">
    <property type="component" value="Unassembled WGS sequence"/>
</dbReference>
<feature type="domain" description="TonB-dependent transporter Oar-like beta-barrel" evidence="8">
    <location>
        <begin position="332"/>
        <end position="576"/>
    </location>
</feature>
<keyword evidence="9" id="KW-0675">Receptor</keyword>
<dbReference type="RefSeq" id="WP_353897409.1">
    <property type="nucleotide sequence ID" value="NZ_JBEVCJ010000028.1"/>
</dbReference>
<evidence type="ECO:0000313" key="9">
    <source>
        <dbReference type="EMBL" id="MET1256826.1"/>
    </source>
</evidence>
<comment type="subcellular location">
    <subcellularLocation>
        <location evidence="1">Cell outer membrane</location>
        <topology evidence="1">Multi-pass membrane protein</topology>
    </subcellularLocation>
</comment>
<keyword evidence="10" id="KW-1185">Reference proteome</keyword>
<dbReference type="SUPFAM" id="SSF56935">
    <property type="entry name" value="Porins"/>
    <property type="match status" value="1"/>
</dbReference>
<evidence type="ECO:0000256" key="4">
    <source>
        <dbReference type="ARBA" id="ARBA00022692"/>
    </source>
</evidence>
<dbReference type="Gene3D" id="2.170.130.10">
    <property type="entry name" value="TonB-dependent receptor, plug domain"/>
    <property type="match status" value="1"/>
</dbReference>
<feature type="domain" description="TonB-dependent transporter Oar-like beta-barrel" evidence="8">
    <location>
        <begin position="592"/>
        <end position="985"/>
    </location>
</feature>
<dbReference type="PROSITE" id="PS01156">
    <property type="entry name" value="TONB_DEPENDENT_REC_2"/>
    <property type="match status" value="1"/>
</dbReference>
<protein>
    <submittedName>
        <fullName evidence="9">TonB-dependent receptor</fullName>
    </submittedName>
</protein>
<feature type="chain" id="PRO_5046239207" evidence="7">
    <location>
        <begin position="28"/>
        <end position="1006"/>
    </location>
</feature>
<name>A0ABV2BY31_9GAMM</name>
<keyword evidence="3" id="KW-1134">Transmembrane beta strand</keyword>
<keyword evidence="5" id="KW-0472">Membrane</keyword>
<organism evidence="9 10">
    <name type="scientific">Aliikangiella maris</name>
    <dbReference type="NCBI Taxonomy" id="3162458"/>
    <lineage>
        <taxon>Bacteria</taxon>
        <taxon>Pseudomonadati</taxon>
        <taxon>Pseudomonadota</taxon>
        <taxon>Gammaproteobacteria</taxon>
        <taxon>Oceanospirillales</taxon>
        <taxon>Pleioneaceae</taxon>
        <taxon>Aliikangiella</taxon>
    </lineage>
</organism>
<dbReference type="InterPro" id="IPR037066">
    <property type="entry name" value="Plug_dom_sf"/>
</dbReference>
<reference evidence="9 10" key="1">
    <citation type="submission" date="2024-06" db="EMBL/GenBank/DDBJ databases">
        <authorList>
            <person name="Li F."/>
        </authorList>
    </citation>
    <scope>NUCLEOTIDE SEQUENCE [LARGE SCALE GENOMIC DNA]</scope>
    <source>
        <strain evidence="9 10">GXAS 311</strain>
    </source>
</reference>
<dbReference type="SUPFAM" id="SSF49452">
    <property type="entry name" value="Starch-binding domain-like"/>
    <property type="match status" value="1"/>
</dbReference>
<dbReference type="InterPro" id="IPR039426">
    <property type="entry name" value="TonB-dep_rcpt-like"/>
</dbReference>
<dbReference type="Pfam" id="PF13620">
    <property type="entry name" value="CarboxypepD_reg"/>
    <property type="match status" value="1"/>
</dbReference>